<dbReference type="InterPro" id="IPR001296">
    <property type="entry name" value="Glyco_trans_1"/>
</dbReference>
<dbReference type="EMBL" id="CP127162">
    <property type="protein sequence ID" value="WIV18857.1"/>
    <property type="molecule type" value="Genomic_DNA"/>
</dbReference>
<name>A0ABY8X054_9BACL</name>
<dbReference type="EC" id="2.4.-.-" evidence="2"/>
<accession>A0ABY8X054</accession>
<reference evidence="2 3" key="1">
    <citation type="submission" date="2023-06" db="EMBL/GenBank/DDBJ databases">
        <title>Paenibacillus polygonum sp. nov., an endophytic bacterium, isolated from Polygonum lapathifolium L. in Nanji Wetland National Nature Reserve, South of Poyang Lake, Jiangxi Province, China.</title>
        <authorList>
            <person name="Yu Z."/>
        </authorList>
    </citation>
    <scope>NUCLEOTIDE SEQUENCE [LARGE SCALE GENOMIC DNA]</scope>
    <source>
        <strain evidence="2 3">C31</strain>
    </source>
</reference>
<evidence type="ECO:0000313" key="3">
    <source>
        <dbReference type="Proteomes" id="UP001236415"/>
    </source>
</evidence>
<keyword evidence="3" id="KW-1185">Reference proteome</keyword>
<organism evidence="2 3">
    <name type="scientific">Paenibacillus polygoni</name>
    <dbReference type="NCBI Taxonomy" id="3050112"/>
    <lineage>
        <taxon>Bacteria</taxon>
        <taxon>Bacillati</taxon>
        <taxon>Bacillota</taxon>
        <taxon>Bacilli</taxon>
        <taxon>Bacillales</taxon>
        <taxon>Paenibacillaceae</taxon>
        <taxon>Paenibacillus</taxon>
    </lineage>
</organism>
<evidence type="ECO:0000313" key="2">
    <source>
        <dbReference type="EMBL" id="WIV18857.1"/>
    </source>
</evidence>
<keyword evidence="2" id="KW-0328">Glycosyltransferase</keyword>
<gene>
    <name evidence="2" type="ORF">QPK24_21425</name>
</gene>
<dbReference type="SUPFAM" id="SSF53756">
    <property type="entry name" value="UDP-Glycosyltransferase/glycogen phosphorylase"/>
    <property type="match status" value="1"/>
</dbReference>
<protein>
    <submittedName>
        <fullName evidence="2">Glycosyltransferase</fullName>
        <ecNumber evidence="2">2.4.-.-</ecNumber>
    </submittedName>
</protein>
<dbReference type="GO" id="GO:0016757">
    <property type="term" value="F:glycosyltransferase activity"/>
    <property type="evidence" value="ECO:0007669"/>
    <property type="project" value="UniProtKB-KW"/>
</dbReference>
<dbReference type="PANTHER" id="PTHR45947">
    <property type="entry name" value="SULFOQUINOVOSYL TRANSFERASE SQD2"/>
    <property type="match status" value="1"/>
</dbReference>
<feature type="domain" description="Glycosyl transferase family 1" evidence="1">
    <location>
        <begin position="165"/>
        <end position="317"/>
    </location>
</feature>
<evidence type="ECO:0000259" key="1">
    <source>
        <dbReference type="Pfam" id="PF00534"/>
    </source>
</evidence>
<dbReference type="InterPro" id="IPR050194">
    <property type="entry name" value="Glycosyltransferase_grp1"/>
</dbReference>
<dbReference type="PANTHER" id="PTHR45947:SF3">
    <property type="entry name" value="SULFOQUINOVOSYL TRANSFERASE SQD2"/>
    <property type="match status" value="1"/>
</dbReference>
<proteinExistence type="predicted"/>
<keyword evidence="2" id="KW-0808">Transferase</keyword>
<dbReference type="Pfam" id="PF00534">
    <property type="entry name" value="Glycos_transf_1"/>
    <property type="match status" value="1"/>
</dbReference>
<dbReference type="Proteomes" id="UP001236415">
    <property type="component" value="Chromosome"/>
</dbReference>
<dbReference type="RefSeq" id="WP_285744538.1">
    <property type="nucleotide sequence ID" value="NZ_CP127162.1"/>
</dbReference>
<dbReference type="Gene3D" id="3.40.50.2000">
    <property type="entry name" value="Glycogen Phosphorylase B"/>
    <property type="match status" value="1"/>
</dbReference>
<sequence>MNKTKILGVYKWATMGGVERVLLNRAHAIQQNNLNIEYHIYFFFDSGGKEKFNQYLECNNLTDIMKIVDYIDNDYYDYVLSIDTPEIFEFVEPSKLFMECHTSYKSNRSYLKTLDSRIKGILVPSEQFKKELEEELSEDLRNKLIVISNSVHVKDSSTKYSKIYNKTPILYVGRLDKLKNIEELVKIISSYNSYSDELILILAGPIIEHDINLKETLEKHKMLNRTIYLPPVDFDRVGELLHFVKKNRGIFMSASISESYGLSVAEAMKVQLPVLAYDNQAHYSLLNGDQTFLFEGKDLQQAHKKLEYILSHYDSCSQKIEIYSQSLEYDFTEQWISLFT</sequence>